<dbReference type="EMBL" id="WUTW01000002">
    <property type="protein sequence ID" value="MXQ64843.1"/>
    <property type="molecule type" value="Genomic_DNA"/>
</dbReference>
<dbReference type="SUPFAM" id="SSF116734">
    <property type="entry name" value="DNA methylase specificity domain"/>
    <property type="match status" value="1"/>
</dbReference>
<dbReference type="GO" id="GO:0009307">
    <property type="term" value="P:DNA restriction-modification system"/>
    <property type="evidence" value="ECO:0007669"/>
    <property type="project" value="UniProtKB-KW"/>
</dbReference>
<dbReference type="Gene3D" id="3.40.50.150">
    <property type="entry name" value="Vaccinia Virus protein VP39"/>
    <property type="match status" value="1"/>
</dbReference>
<accession>A0A6I4W6D7</accession>
<sequence>MTAVEISRLAGVTRATVSNWRRRHPDFPQPSGGTEASPTYDRRQVEAWLQARGQLPDRSATDDLRTRLRGRSAAEIEALALLVAHLAGFATAERIRIANVGDDALLALHKDVPGMTPPPPGGDTVALWRSAVNVLAEEGTAAILAALDDRADDPPGVRGSHPTPAVVAELMADLATTGPARMDSVLDPACGGGTLLTATATRLGPEAHVYGQDSRVIAAALTHARVREALPGAHVDVRGADSLRDDAFPGLRVDVVVCNPPYGDREWGHEELALDPRWAFGVPPRAEPELAWVQHVLAHLDDGGQAAMLLPPATASRPSGRRIRTELLRQGAVRAVIALPSGLAVPYHIGLHLWILHRPPEPRVGEDVVLFADVSQQTSAASRARDEAPDESPIRQRVNEVWRAFSASPATFAAIPATARGVPAIDLLDDLVDLAPARHVRTALVVTPTIAARHLTDMVQRLAKDVAALAKASELDGWSPADGSGRTWRSASLADLVNGRAVTVHRGNRSGPAGDVPAELAGRRVLRARDLIDGAEAEGDPEEERLTGSVVIAAGDVLLAQTASPTGAAVRVADECDAGCLLGNGVHLLRPDPDRLDPWFLAGFAGASDNISQATTGTSTHHLVASRLRIPLLPLDEQRTYGRAFEMIHRLRRAARDAAGRADQAADLLTTGLTGGALLPPGGESP</sequence>
<dbReference type="InterPro" id="IPR052916">
    <property type="entry name" value="Type-I_RE_MTase_Subunit"/>
</dbReference>
<dbReference type="GO" id="GO:0032259">
    <property type="term" value="P:methylation"/>
    <property type="evidence" value="ECO:0007669"/>
    <property type="project" value="UniProtKB-KW"/>
</dbReference>
<dbReference type="PROSITE" id="PS00092">
    <property type="entry name" value="N6_MTASE"/>
    <property type="match status" value="1"/>
</dbReference>
<dbReference type="SUPFAM" id="SSF53335">
    <property type="entry name" value="S-adenosyl-L-methionine-dependent methyltransferases"/>
    <property type="match status" value="1"/>
</dbReference>
<evidence type="ECO:0000259" key="4">
    <source>
        <dbReference type="Pfam" id="PF02384"/>
    </source>
</evidence>
<dbReference type="PANTHER" id="PTHR42998:SF1">
    <property type="entry name" value="TYPE I RESTRICTION ENZYME HINDI METHYLASE SUBUNIT"/>
    <property type="match status" value="1"/>
</dbReference>
<dbReference type="CDD" id="cd02440">
    <property type="entry name" value="AdoMet_MTases"/>
    <property type="match status" value="1"/>
</dbReference>
<dbReference type="Gene3D" id="3.90.220.20">
    <property type="entry name" value="DNA methylase specificity domains"/>
    <property type="match status" value="1"/>
</dbReference>
<dbReference type="GO" id="GO:0003677">
    <property type="term" value="F:DNA binding"/>
    <property type="evidence" value="ECO:0007669"/>
    <property type="project" value="UniProtKB-KW"/>
</dbReference>
<dbReference type="InterPro" id="IPR044946">
    <property type="entry name" value="Restrct_endonuc_typeI_TRD_sf"/>
</dbReference>
<dbReference type="PANTHER" id="PTHR42998">
    <property type="entry name" value="TYPE I RESTRICTION ENZYME HINDVIIP M PROTEIN-RELATED"/>
    <property type="match status" value="1"/>
</dbReference>
<evidence type="ECO:0000256" key="3">
    <source>
        <dbReference type="SAM" id="MobiDB-lite"/>
    </source>
</evidence>
<dbReference type="InterPro" id="IPR002052">
    <property type="entry name" value="DNA_methylase_N6_adenine_CS"/>
</dbReference>
<evidence type="ECO:0000313" key="6">
    <source>
        <dbReference type="Proteomes" id="UP000431901"/>
    </source>
</evidence>
<feature type="region of interest" description="Disordered" evidence="3">
    <location>
        <begin position="20"/>
        <end position="39"/>
    </location>
</feature>
<proteinExistence type="predicted"/>
<dbReference type="InterPro" id="IPR036388">
    <property type="entry name" value="WH-like_DNA-bd_sf"/>
</dbReference>
<dbReference type="InterPro" id="IPR003356">
    <property type="entry name" value="DNA_methylase_A-5"/>
</dbReference>
<reference evidence="5 6" key="1">
    <citation type="submission" date="2019-12" db="EMBL/GenBank/DDBJ databases">
        <title>Nocardia macrotermitis sp. nov. and Nocardia aurantia sp. nov., isolated from the gut of the fungus growing-termite Macrotermes natalensis.</title>
        <authorList>
            <person name="Christine B."/>
            <person name="Rene B."/>
        </authorList>
    </citation>
    <scope>NUCLEOTIDE SEQUENCE [LARGE SCALE GENOMIC DNA]</scope>
    <source>
        <strain evidence="5 6">DSM 102126</strain>
    </source>
</reference>
<name>A0A6I4W6D7_9ACTN</name>
<dbReference type="AlphaFoldDB" id="A0A6I4W6D7"/>
<dbReference type="InterPro" id="IPR029063">
    <property type="entry name" value="SAM-dependent_MTases_sf"/>
</dbReference>
<keyword evidence="6" id="KW-1185">Reference proteome</keyword>
<organism evidence="5 6">
    <name type="scientific">Actinomadura rayongensis</name>
    <dbReference type="NCBI Taxonomy" id="1429076"/>
    <lineage>
        <taxon>Bacteria</taxon>
        <taxon>Bacillati</taxon>
        <taxon>Actinomycetota</taxon>
        <taxon>Actinomycetes</taxon>
        <taxon>Streptosporangiales</taxon>
        <taxon>Thermomonosporaceae</taxon>
        <taxon>Actinomadura</taxon>
    </lineage>
</organism>
<dbReference type="Proteomes" id="UP000431901">
    <property type="component" value="Unassembled WGS sequence"/>
</dbReference>
<protein>
    <submittedName>
        <fullName evidence="5">N-6 DNA methylase</fullName>
    </submittedName>
</protein>
<keyword evidence="5" id="KW-0808">Transferase</keyword>
<evidence type="ECO:0000256" key="2">
    <source>
        <dbReference type="ARBA" id="ARBA00023125"/>
    </source>
</evidence>
<keyword evidence="1" id="KW-0680">Restriction system</keyword>
<dbReference type="Gene3D" id="1.10.10.10">
    <property type="entry name" value="Winged helix-like DNA-binding domain superfamily/Winged helix DNA-binding domain"/>
    <property type="match status" value="1"/>
</dbReference>
<dbReference type="PRINTS" id="PR00507">
    <property type="entry name" value="N12N6MTFRASE"/>
</dbReference>
<keyword evidence="5" id="KW-0489">Methyltransferase</keyword>
<evidence type="ECO:0000256" key="1">
    <source>
        <dbReference type="ARBA" id="ARBA00022747"/>
    </source>
</evidence>
<feature type="domain" description="DNA methylase adenine-specific" evidence="4">
    <location>
        <begin position="158"/>
        <end position="405"/>
    </location>
</feature>
<evidence type="ECO:0000313" key="5">
    <source>
        <dbReference type="EMBL" id="MXQ64843.1"/>
    </source>
</evidence>
<dbReference type="OrthoDB" id="9784823at2"/>
<gene>
    <name evidence="5" type="ORF">GQ466_12420</name>
</gene>
<keyword evidence="2" id="KW-0238">DNA-binding</keyword>
<comment type="caution">
    <text evidence="5">The sequence shown here is derived from an EMBL/GenBank/DDBJ whole genome shotgun (WGS) entry which is preliminary data.</text>
</comment>
<dbReference type="Pfam" id="PF02384">
    <property type="entry name" value="N6_Mtase"/>
    <property type="match status" value="1"/>
</dbReference>
<dbReference type="GO" id="GO:0008170">
    <property type="term" value="F:N-methyltransferase activity"/>
    <property type="evidence" value="ECO:0007669"/>
    <property type="project" value="InterPro"/>
</dbReference>